<evidence type="ECO:0000313" key="2">
    <source>
        <dbReference type="Proteomes" id="UP001600941"/>
    </source>
</evidence>
<evidence type="ECO:0000313" key="1">
    <source>
        <dbReference type="EMBL" id="GAA6500866.1"/>
    </source>
</evidence>
<organism evidence="1 2">
    <name type="scientific">Blautia parvula</name>
    <dbReference type="NCBI Taxonomy" id="2877527"/>
    <lineage>
        <taxon>Bacteria</taxon>
        <taxon>Bacillati</taxon>
        <taxon>Bacillota</taxon>
        <taxon>Clostridia</taxon>
        <taxon>Lachnospirales</taxon>
        <taxon>Lachnospiraceae</taxon>
        <taxon>Blautia</taxon>
    </lineage>
</organism>
<name>A0ABQ0BWF1_9FIRM</name>
<accession>A0ABQ0BWF1</accession>
<comment type="caution">
    <text evidence="1">The sequence shown here is derived from an EMBL/GenBank/DDBJ whole genome shotgun (WGS) entry which is preliminary data.</text>
</comment>
<sequence length="62" mass="7549">MKPFVFVANKGKERPESRENGLRMLYFTRLKYNESYEWFQVILKTKEKNGKTKLKIVRYTSK</sequence>
<keyword evidence="2" id="KW-1185">Reference proteome</keyword>
<dbReference type="EMBL" id="BAABZQ010000001">
    <property type="protein sequence ID" value="GAA6500866.1"/>
    <property type="molecule type" value="Genomic_DNA"/>
</dbReference>
<gene>
    <name evidence="1" type="ORF">K340107D12_36820</name>
</gene>
<dbReference type="Proteomes" id="UP001600941">
    <property type="component" value="Unassembled WGS sequence"/>
</dbReference>
<reference evidence="1 2" key="1">
    <citation type="submission" date="2024-04" db="EMBL/GenBank/DDBJ databases">
        <title>Defined microbial consortia suppress multidrug-resistant proinflammatory Enterobacteriaceae via ecological control.</title>
        <authorList>
            <person name="Furuichi M."/>
            <person name="Kawaguchi T."/>
            <person name="Pust M."/>
            <person name="Yasuma K."/>
            <person name="Plichta D."/>
            <person name="Hasegawa N."/>
            <person name="Ohya T."/>
            <person name="Bhattarai S."/>
            <person name="Sasajima S."/>
            <person name="Aoto Y."/>
            <person name="Tuganbaev T."/>
            <person name="Yaginuma M."/>
            <person name="Ueda M."/>
            <person name="Okahashi N."/>
            <person name="Amafuji K."/>
            <person name="Kiridooshi Y."/>
            <person name="Sugita K."/>
            <person name="Strazar M."/>
            <person name="Skelly A."/>
            <person name="Suda W."/>
            <person name="Hattori M."/>
            <person name="Nakamoto N."/>
            <person name="Caballero S."/>
            <person name="Norman J."/>
            <person name="Olle B."/>
            <person name="Tanoue T."/>
            <person name="Arita M."/>
            <person name="Bucci V."/>
            <person name="Atarashi K."/>
            <person name="Xavier R."/>
            <person name="Honda K."/>
        </authorList>
    </citation>
    <scope>NUCLEOTIDE SEQUENCE [LARGE SCALE GENOMIC DNA]</scope>
    <source>
        <strain evidence="2">k34-0107-D12</strain>
    </source>
</reference>
<protein>
    <submittedName>
        <fullName evidence="1">Uncharacterized protein</fullName>
    </submittedName>
</protein>
<proteinExistence type="predicted"/>